<dbReference type="AlphaFoldDB" id="A8P367"/>
<dbReference type="GeneID" id="6015076"/>
<proteinExistence type="predicted"/>
<dbReference type="EMBL" id="AACS02000004">
    <property type="protein sequence ID" value="EAU83347.2"/>
    <property type="molecule type" value="Genomic_DNA"/>
</dbReference>
<name>A8P367_COPC7</name>
<evidence type="ECO:0000313" key="3">
    <source>
        <dbReference type="Proteomes" id="UP000001861"/>
    </source>
</evidence>
<dbReference type="KEGG" id="cci:CC1G_12408"/>
<feature type="region of interest" description="Disordered" evidence="1">
    <location>
        <begin position="138"/>
        <end position="170"/>
    </location>
</feature>
<organism evidence="2 3">
    <name type="scientific">Coprinopsis cinerea (strain Okayama-7 / 130 / ATCC MYA-4618 / FGSC 9003)</name>
    <name type="common">Inky cap fungus</name>
    <name type="synonym">Hormographiella aspergillata</name>
    <dbReference type="NCBI Taxonomy" id="240176"/>
    <lineage>
        <taxon>Eukaryota</taxon>
        <taxon>Fungi</taxon>
        <taxon>Dikarya</taxon>
        <taxon>Basidiomycota</taxon>
        <taxon>Agaricomycotina</taxon>
        <taxon>Agaricomycetes</taxon>
        <taxon>Agaricomycetidae</taxon>
        <taxon>Agaricales</taxon>
        <taxon>Agaricineae</taxon>
        <taxon>Psathyrellaceae</taxon>
        <taxon>Coprinopsis</taxon>
    </lineage>
</organism>
<protein>
    <submittedName>
        <fullName evidence="2">Uncharacterized protein</fullName>
    </submittedName>
</protein>
<reference evidence="2 3" key="1">
    <citation type="journal article" date="2010" name="Proc. Natl. Acad. Sci. U.S.A.">
        <title>Insights into evolution of multicellular fungi from the assembled chromosomes of the mushroom Coprinopsis cinerea (Coprinus cinereus).</title>
        <authorList>
            <person name="Stajich J.E."/>
            <person name="Wilke S.K."/>
            <person name="Ahren D."/>
            <person name="Au C.H."/>
            <person name="Birren B.W."/>
            <person name="Borodovsky M."/>
            <person name="Burns C."/>
            <person name="Canback B."/>
            <person name="Casselton L.A."/>
            <person name="Cheng C.K."/>
            <person name="Deng J."/>
            <person name="Dietrich F.S."/>
            <person name="Fargo D.C."/>
            <person name="Farman M.L."/>
            <person name="Gathman A.C."/>
            <person name="Goldberg J."/>
            <person name="Guigo R."/>
            <person name="Hoegger P.J."/>
            <person name="Hooker J.B."/>
            <person name="Huggins A."/>
            <person name="James T.Y."/>
            <person name="Kamada T."/>
            <person name="Kilaru S."/>
            <person name="Kodira C."/>
            <person name="Kues U."/>
            <person name="Kupfer D."/>
            <person name="Kwan H.S."/>
            <person name="Lomsadze A."/>
            <person name="Li W."/>
            <person name="Lilly W.W."/>
            <person name="Ma L.J."/>
            <person name="Mackey A.J."/>
            <person name="Manning G."/>
            <person name="Martin F."/>
            <person name="Muraguchi H."/>
            <person name="Natvig D.O."/>
            <person name="Palmerini H."/>
            <person name="Ramesh M.A."/>
            <person name="Rehmeyer C.J."/>
            <person name="Roe B.A."/>
            <person name="Shenoy N."/>
            <person name="Stanke M."/>
            <person name="Ter-Hovhannisyan V."/>
            <person name="Tunlid A."/>
            <person name="Velagapudi R."/>
            <person name="Vision T.J."/>
            <person name="Zeng Q."/>
            <person name="Zolan M.E."/>
            <person name="Pukkila P.J."/>
        </authorList>
    </citation>
    <scope>NUCLEOTIDE SEQUENCE [LARGE SCALE GENOMIC DNA]</scope>
    <source>
        <strain evidence="3">Okayama-7 / 130 / ATCC MYA-4618 / FGSC 9003</strain>
    </source>
</reference>
<comment type="caution">
    <text evidence="2">The sequence shown here is derived from an EMBL/GenBank/DDBJ whole genome shotgun (WGS) entry which is preliminary data.</text>
</comment>
<keyword evidence="3" id="KW-1185">Reference proteome</keyword>
<accession>A8P367</accession>
<dbReference type="HOGENOM" id="CLU_1415090_0_0_1"/>
<dbReference type="VEuPathDB" id="FungiDB:CC1G_12408"/>
<dbReference type="InParanoid" id="A8P367"/>
<evidence type="ECO:0000256" key="1">
    <source>
        <dbReference type="SAM" id="MobiDB-lite"/>
    </source>
</evidence>
<evidence type="ECO:0000313" key="2">
    <source>
        <dbReference type="EMBL" id="EAU83347.2"/>
    </source>
</evidence>
<gene>
    <name evidence="2" type="ORF">CC1G_12408</name>
</gene>
<dbReference type="Proteomes" id="UP000001861">
    <property type="component" value="Unassembled WGS sequence"/>
</dbReference>
<dbReference type="RefSeq" id="XP_001838484.2">
    <property type="nucleotide sequence ID" value="XM_001838432.2"/>
</dbReference>
<sequence length="192" mass="22155">MKGHWRSLMYKPERSGGVLKSAASFPQKKESREPQKFKVFWKDRAFEKETHGGTEGELLLDGRPCGSCFIIPGKRHQTQDIAWVDGFENEGGEVQPFAFVKAERTEDEEWLVWKELDEHIGEIRVIIRKIKGATSKDPSLRGLNAKEKRQRLQERKERQEMSSRTLVPNIGGKIHEQVKKELHGVRIGYDDS</sequence>
<feature type="compositionally biased region" description="Basic and acidic residues" evidence="1">
    <location>
        <begin position="144"/>
        <end position="161"/>
    </location>
</feature>